<reference evidence="9" key="1">
    <citation type="submission" date="2018-11" db="EMBL/GenBank/DDBJ databases">
        <authorList>
            <person name="Alioto T."/>
            <person name="Alioto T."/>
        </authorList>
    </citation>
    <scope>NUCLEOTIDE SEQUENCE</scope>
</reference>
<dbReference type="PANTHER" id="PTHR22605">
    <property type="entry name" value="RZ-TYPE DOMAIN-CONTAINING PROTEIN"/>
    <property type="match status" value="1"/>
</dbReference>
<evidence type="ECO:0000256" key="3">
    <source>
        <dbReference type="ARBA" id="ARBA00022692"/>
    </source>
</evidence>
<dbReference type="InterPro" id="IPR011704">
    <property type="entry name" value="ATPase_dyneun-rel_AAA"/>
</dbReference>
<dbReference type="PROSITE" id="PS00675">
    <property type="entry name" value="SIGMA54_INTERACT_1"/>
    <property type="match status" value="1"/>
</dbReference>
<dbReference type="InterPro" id="IPR031248">
    <property type="entry name" value="RNF213"/>
</dbReference>
<feature type="domain" description="ATPase dynein-related AAA" evidence="8">
    <location>
        <begin position="98"/>
        <end position="218"/>
    </location>
</feature>
<comment type="caution">
    <text evidence="9">The sequence shown here is derived from an EMBL/GenBank/DDBJ whole genome shotgun (WGS) entry which is preliminary data.</text>
</comment>
<sequence>MTFLGFFIDEKSFDLIDNKTKQILERHIMDKKLYIALTEQRVNLAEEFDTLERKEKIQKLRQVMGIEEYHDPDPTYELTTDNAKKILAIYMRFRCDIPVIIMGETGSGKTRLVKFMCALQNKVTTVKDDSCEDSMIIMKVHGGTTVDDISKTMSRAEAKARQNAEKNPRIFTVLFFDEANTTSAIGALKEIMCDRCLQGKPLQLHERLKIVAACNPYRKHTDVVIKSMEQAGLGYHVKAEDTKEKLDTLSTMSETNDITTMFAIIGVMVMIVVLGAAAYRVYCPEKYEYSLKEAIQHIALTLCTYVLYLFDTLSDMFLFIQYITNEQYSTFFLVLAFTILPVLFLAAVFYKQIVEDNMTEGCEKCYKNCAKNHRCCATCIWLMALLVVFTIPAVIFPTFTYVSVCSRSFKYYLSNVQLLASGKPDSKLEHTQAYLTLIEATVKAAPQLTIQIYLLITDTLTETTQTHLENADDSPGSPSDECEKDPSFVEVSECSSNEPLPISNNAGRCESNLVENSDNSLNAPLPVSNNAVRCYSRNIYELNLDRAPEYSSNTPQPVSNNAVRCYYRNIHELNLDRAPEYSSNTPQPVSNNAVRCYSRNIHELNLDRAPENSSNAPRRVSNNAVRCVSRNIHQLNLEYSECPEQLVYVYN</sequence>
<evidence type="ECO:0000256" key="5">
    <source>
        <dbReference type="ARBA" id="ARBA00023136"/>
    </source>
</evidence>
<gene>
    <name evidence="9" type="ORF">MGAL_10B006468</name>
</gene>
<proteinExistence type="inferred from homology"/>
<evidence type="ECO:0000256" key="1">
    <source>
        <dbReference type="ARBA" id="ARBA00004141"/>
    </source>
</evidence>
<feature type="transmembrane region" description="Helical" evidence="6">
    <location>
        <begin position="294"/>
        <end position="310"/>
    </location>
</feature>
<dbReference type="AlphaFoldDB" id="A0A8B6GML0"/>
<dbReference type="OrthoDB" id="6169641at2759"/>
<organism evidence="9 10">
    <name type="scientific">Mytilus galloprovincialis</name>
    <name type="common">Mediterranean mussel</name>
    <dbReference type="NCBI Taxonomy" id="29158"/>
    <lineage>
        <taxon>Eukaryota</taxon>
        <taxon>Metazoa</taxon>
        <taxon>Spiralia</taxon>
        <taxon>Lophotrochozoa</taxon>
        <taxon>Mollusca</taxon>
        <taxon>Bivalvia</taxon>
        <taxon>Autobranchia</taxon>
        <taxon>Pteriomorphia</taxon>
        <taxon>Mytilida</taxon>
        <taxon>Mytiloidea</taxon>
        <taxon>Mytilidae</taxon>
        <taxon>Mytilinae</taxon>
        <taxon>Mytilus</taxon>
    </lineage>
</organism>
<dbReference type="EMBL" id="UYJE01008724">
    <property type="protein sequence ID" value="VDI66652.1"/>
    <property type="molecule type" value="Genomic_DNA"/>
</dbReference>
<evidence type="ECO:0000313" key="9">
    <source>
        <dbReference type="EMBL" id="VDI66652.1"/>
    </source>
</evidence>
<keyword evidence="5 6" id="KW-0472">Membrane</keyword>
<keyword evidence="3 6" id="KW-0812">Transmembrane</keyword>
<evidence type="ECO:0000256" key="2">
    <source>
        <dbReference type="ARBA" id="ARBA00008789"/>
    </source>
</evidence>
<keyword evidence="10" id="KW-1185">Reference proteome</keyword>
<dbReference type="PANTHER" id="PTHR22605:SF16">
    <property type="entry name" value="E3 UBIQUITIN-PROTEIN LIGASE RNF213"/>
    <property type="match status" value="1"/>
</dbReference>
<dbReference type="GO" id="GO:0004842">
    <property type="term" value="F:ubiquitin-protein transferase activity"/>
    <property type="evidence" value="ECO:0007669"/>
    <property type="project" value="InterPro"/>
</dbReference>
<dbReference type="Gene3D" id="3.40.50.300">
    <property type="entry name" value="P-loop containing nucleotide triphosphate hydrolases"/>
    <property type="match status" value="1"/>
</dbReference>
<evidence type="ECO:0000256" key="4">
    <source>
        <dbReference type="ARBA" id="ARBA00022989"/>
    </source>
</evidence>
<dbReference type="GO" id="GO:0005886">
    <property type="term" value="C:plasma membrane"/>
    <property type="evidence" value="ECO:0007669"/>
    <property type="project" value="UniProtKB-ARBA"/>
</dbReference>
<dbReference type="SUPFAM" id="SSF52540">
    <property type="entry name" value="P-loop containing nucleoside triphosphate hydrolases"/>
    <property type="match status" value="1"/>
</dbReference>
<dbReference type="InterPro" id="IPR018629">
    <property type="entry name" value="XK-rel"/>
</dbReference>
<dbReference type="InterPro" id="IPR025662">
    <property type="entry name" value="Sigma_54_int_dom_ATP-bd_1"/>
</dbReference>
<dbReference type="Pfam" id="PF09815">
    <property type="entry name" value="XK-related"/>
    <property type="match status" value="1"/>
</dbReference>
<name>A0A8B6GML0_MYTGA</name>
<dbReference type="GO" id="GO:0005524">
    <property type="term" value="F:ATP binding"/>
    <property type="evidence" value="ECO:0007669"/>
    <property type="project" value="InterPro"/>
</dbReference>
<feature type="transmembrane region" description="Helical" evidence="6">
    <location>
        <begin position="261"/>
        <end position="282"/>
    </location>
</feature>
<evidence type="ECO:0000256" key="6">
    <source>
        <dbReference type="RuleBase" id="RU910716"/>
    </source>
</evidence>
<keyword evidence="4 6" id="KW-1133">Transmembrane helix</keyword>
<feature type="region of interest" description="Disordered" evidence="7">
    <location>
        <begin position="467"/>
        <end position="488"/>
    </location>
</feature>
<protein>
    <recommendedName>
        <fullName evidence="6">XK-related protein</fullName>
    </recommendedName>
</protein>
<evidence type="ECO:0000259" key="8">
    <source>
        <dbReference type="Pfam" id="PF07728"/>
    </source>
</evidence>
<dbReference type="Proteomes" id="UP000596742">
    <property type="component" value="Unassembled WGS sequence"/>
</dbReference>
<comment type="similarity">
    <text evidence="2 6">Belongs to the XK family.</text>
</comment>
<feature type="transmembrane region" description="Helical" evidence="6">
    <location>
        <begin position="380"/>
        <end position="402"/>
    </location>
</feature>
<dbReference type="Pfam" id="PF07728">
    <property type="entry name" value="AAA_5"/>
    <property type="match status" value="1"/>
</dbReference>
<feature type="transmembrane region" description="Helical" evidence="6">
    <location>
        <begin position="330"/>
        <end position="350"/>
    </location>
</feature>
<evidence type="ECO:0000256" key="7">
    <source>
        <dbReference type="SAM" id="MobiDB-lite"/>
    </source>
</evidence>
<dbReference type="InterPro" id="IPR027417">
    <property type="entry name" value="P-loop_NTPase"/>
</dbReference>
<comment type="subcellular location">
    <subcellularLocation>
        <location evidence="1 6">Membrane</location>
        <topology evidence="1 6">Multi-pass membrane protein</topology>
    </subcellularLocation>
</comment>
<accession>A0A8B6GML0</accession>
<evidence type="ECO:0000313" key="10">
    <source>
        <dbReference type="Proteomes" id="UP000596742"/>
    </source>
</evidence>
<dbReference type="GO" id="GO:0016887">
    <property type="term" value="F:ATP hydrolysis activity"/>
    <property type="evidence" value="ECO:0007669"/>
    <property type="project" value="InterPro"/>
</dbReference>
<dbReference type="CDD" id="cd00009">
    <property type="entry name" value="AAA"/>
    <property type="match status" value="1"/>
</dbReference>